<evidence type="ECO:0000313" key="2">
    <source>
        <dbReference type="Proteomes" id="UP000308600"/>
    </source>
</evidence>
<proteinExistence type="predicted"/>
<name>A0ACD3AFL4_9AGAR</name>
<dbReference type="EMBL" id="ML208486">
    <property type="protein sequence ID" value="TFK64169.1"/>
    <property type="molecule type" value="Genomic_DNA"/>
</dbReference>
<sequence length="501" mass="55958">MLIIFSTLLPFLQAGAVPLSFGAETAPTIVHTIVWGLESRNDCSGPATRTLYQIVRSCAFTIAACVYRAVHQNIPDPKASKWKRTWLRLKIALYALVVPELMVAWALRQRIGAKTIADQVNQLVPELQWTLTHGHFAQMGGFGRMDEAGPGPVLYPNRLIELLKNGQLDIMELRTISSQKIIEDKSKGDIISKGLVVFQTTWFVFECLARLQQKLSITELEVVTLAFATLNFLTYLLWWHKPLDVLCPIYLHILPPREVDAVEPVPVAPPPDSIEKETETRSAAGMAMHKIVGKIAASAKAAWHGVCSQVVAIKRELKRNGWWRSIWKWLIKKPFTALMWPFVAQLIDSDEAEESTHVSTFYAMEGNGAGFEATQTLCWFIGTVFGGIHFLSWNANFPTHTQQLLWRGSSIVLGGEPFLLLLSATFQVGISQVRMRSEFGSELLHTVSLLFSLIVGFISGPGLIPYIPARFCVFALAILTLNHLPPDAFQTVSWTSYIPHL</sequence>
<dbReference type="Proteomes" id="UP000308600">
    <property type="component" value="Unassembled WGS sequence"/>
</dbReference>
<organism evidence="1 2">
    <name type="scientific">Pluteus cervinus</name>
    <dbReference type="NCBI Taxonomy" id="181527"/>
    <lineage>
        <taxon>Eukaryota</taxon>
        <taxon>Fungi</taxon>
        <taxon>Dikarya</taxon>
        <taxon>Basidiomycota</taxon>
        <taxon>Agaricomycotina</taxon>
        <taxon>Agaricomycetes</taxon>
        <taxon>Agaricomycetidae</taxon>
        <taxon>Agaricales</taxon>
        <taxon>Pluteineae</taxon>
        <taxon>Pluteaceae</taxon>
        <taxon>Pluteus</taxon>
    </lineage>
</organism>
<reference evidence="1 2" key="1">
    <citation type="journal article" date="2019" name="Nat. Ecol. Evol.">
        <title>Megaphylogeny resolves global patterns of mushroom evolution.</title>
        <authorList>
            <person name="Varga T."/>
            <person name="Krizsan K."/>
            <person name="Foldi C."/>
            <person name="Dima B."/>
            <person name="Sanchez-Garcia M."/>
            <person name="Sanchez-Ramirez S."/>
            <person name="Szollosi G.J."/>
            <person name="Szarkandi J.G."/>
            <person name="Papp V."/>
            <person name="Albert L."/>
            <person name="Andreopoulos W."/>
            <person name="Angelini C."/>
            <person name="Antonin V."/>
            <person name="Barry K.W."/>
            <person name="Bougher N.L."/>
            <person name="Buchanan P."/>
            <person name="Buyck B."/>
            <person name="Bense V."/>
            <person name="Catcheside P."/>
            <person name="Chovatia M."/>
            <person name="Cooper J."/>
            <person name="Damon W."/>
            <person name="Desjardin D."/>
            <person name="Finy P."/>
            <person name="Geml J."/>
            <person name="Haridas S."/>
            <person name="Hughes K."/>
            <person name="Justo A."/>
            <person name="Karasinski D."/>
            <person name="Kautmanova I."/>
            <person name="Kiss B."/>
            <person name="Kocsube S."/>
            <person name="Kotiranta H."/>
            <person name="LaButti K.M."/>
            <person name="Lechner B.E."/>
            <person name="Liimatainen K."/>
            <person name="Lipzen A."/>
            <person name="Lukacs Z."/>
            <person name="Mihaltcheva S."/>
            <person name="Morgado L.N."/>
            <person name="Niskanen T."/>
            <person name="Noordeloos M.E."/>
            <person name="Ohm R.A."/>
            <person name="Ortiz-Santana B."/>
            <person name="Ovrebo C."/>
            <person name="Racz N."/>
            <person name="Riley R."/>
            <person name="Savchenko A."/>
            <person name="Shiryaev A."/>
            <person name="Soop K."/>
            <person name="Spirin V."/>
            <person name="Szebenyi C."/>
            <person name="Tomsovsky M."/>
            <person name="Tulloss R.E."/>
            <person name="Uehling J."/>
            <person name="Grigoriev I.V."/>
            <person name="Vagvolgyi C."/>
            <person name="Papp T."/>
            <person name="Martin F.M."/>
            <person name="Miettinen O."/>
            <person name="Hibbett D.S."/>
            <person name="Nagy L.G."/>
        </authorList>
    </citation>
    <scope>NUCLEOTIDE SEQUENCE [LARGE SCALE GENOMIC DNA]</scope>
    <source>
        <strain evidence="1 2">NL-1719</strain>
    </source>
</reference>
<protein>
    <submittedName>
        <fullName evidence="1">Uncharacterized protein</fullName>
    </submittedName>
</protein>
<evidence type="ECO:0000313" key="1">
    <source>
        <dbReference type="EMBL" id="TFK64169.1"/>
    </source>
</evidence>
<keyword evidence="2" id="KW-1185">Reference proteome</keyword>
<gene>
    <name evidence="1" type="ORF">BDN72DRAFT_280572</name>
</gene>
<accession>A0ACD3AFL4</accession>